<proteinExistence type="predicted"/>
<feature type="compositionally biased region" description="Basic and acidic residues" evidence="1">
    <location>
        <begin position="21"/>
        <end position="30"/>
    </location>
</feature>
<evidence type="ECO:0000313" key="2">
    <source>
        <dbReference type="EMBL" id="TCO40916.1"/>
    </source>
</evidence>
<gene>
    <name evidence="2" type="ORF">EV646_1167</name>
</gene>
<feature type="region of interest" description="Disordered" evidence="1">
    <location>
        <begin position="1"/>
        <end position="122"/>
    </location>
</feature>
<name>A0A4R2IA47_9ACTN</name>
<organism evidence="2 3">
    <name type="scientific">Kribbella antiqua</name>
    <dbReference type="NCBI Taxonomy" id="2512217"/>
    <lineage>
        <taxon>Bacteria</taxon>
        <taxon>Bacillati</taxon>
        <taxon>Actinomycetota</taxon>
        <taxon>Actinomycetes</taxon>
        <taxon>Propionibacteriales</taxon>
        <taxon>Kribbellaceae</taxon>
        <taxon>Kribbella</taxon>
    </lineage>
</organism>
<comment type="caution">
    <text evidence="2">The sequence shown here is derived from an EMBL/GenBank/DDBJ whole genome shotgun (WGS) entry which is preliminary data.</text>
</comment>
<sequence length="275" mass="28540">MDRPRRVCCAAPSRGPGPPDAGRRFPERSLHLLAAAFRKAQQPAPGQPAGHEPAPWRDRARTPGGIEPLPLAGSSRHAHIRARVGPAAPCQGSGSLAPGAPRPGPPRGAHRAGPTAHPLHRTPHSRFAERSLHLLAAGFRKAAQPATGRPRAGPSQHALTGSSRHAHIRAGVGPAAPVPGLGLLAPGVRPAAPGPATPGVLKSSSARRRAECRPECCTAGGGPPGVWWVTPPACGFPACIRAGNPSFDWSAHQMMLVSSLRTRRRTRQAVVACTS</sequence>
<dbReference type="Proteomes" id="UP000295573">
    <property type="component" value="Unassembled WGS sequence"/>
</dbReference>
<accession>A0A4R2IA47</accession>
<keyword evidence="3" id="KW-1185">Reference proteome</keyword>
<evidence type="ECO:0000313" key="3">
    <source>
        <dbReference type="Proteomes" id="UP000295573"/>
    </source>
</evidence>
<protein>
    <submittedName>
        <fullName evidence="2">Uncharacterized protein</fullName>
    </submittedName>
</protein>
<evidence type="ECO:0000256" key="1">
    <source>
        <dbReference type="SAM" id="MobiDB-lite"/>
    </source>
</evidence>
<dbReference type="EMBL" id="SLWR01000016">
    <property type="protein sequence ID" value="TCO40916.1"/>
    <property type="molecule type" value="Genomic_DNA"/>
</dbReference>
<dbReference type="AlphaFoldDB" id="A0A4R2IA47"/>
<feature type="region of interest" description="Disordered" evidence="1">
    <location>
        <begin position="141"/>
        <end position="173"/>
    </location>
</feature>
<reference evidence="2 3" key="1">
    <citation type="journal article" date="2015" name="Stand. Genomic Sci.">
        <title>Genomic Encyclopedia of Bacterial and Archaeal Type Strains, Phase III: the genomes of soil and plant-associated and newly described type strains.</title>
        <authorList>
            <person name="Whitman W.B."/>
            <person name="Woyke T."/>
            <person name="Klenk H.P."/>
            <person name="Zhou Y."/>
            <person name="Lilburn T.G."/>
            <person name="Beck B.J."/>
            <person name="De Vos P."/>
            <person name="Vandamme P."/>
            <person name="Eisen J.A."/>
            <person name="Garrity G."/>
            <person name="Hugenholtz P."/>
            <person name="Kyrpides N.C."/>
        </authorList>
    </citation>
    <scope>NUCLEOTIDE SEQUENCE [LARGE SCALE GENOMIC DNA]</scope>
    <source>
        <strain evidence="2 3">VKM Ac-2541</strain>
    </source>
</reference>